<dbReference type="EMBL" id="OOIL02000646">
    <property type="protein sequence ID" value="VFQ67733.1"/>
    <property type="molecule type" value="Genomic_DNA"/>
</dbReference>
<gene>
    <name evidence="2" type="ORF">CCAM_LOCUS9509</name>
</gene>
<evidence type="ECO:0000313" key="3">
    <source>
        <dbReference type="Proteomes" id="UP000595140"/>
    </source>
</evidence>
<accession>A0A484KPU1</accession>
<evidence type="ECO:0000313" key="2">
    <source>
        <dbReference type="EMBL" id="VFQ67733.1"/>
    </source>
</evidence>
<proteinExistence type="predicted"/>
<sequence>MRRPGSASATSRGTHALGPSHSSSASATRARSSHSSSASGTQARPQSLKLGLIHLSSASALQARHQPHELGTSTQAEPQPSREGARDSHRSRAWTLLPCTSEFFFGLGNGGLQTARESEFWSSCYGRIIRSESRDVHHGSRIGVLELMLWSYNQI</sequence>
<dbReference type="AlphaFoldDB" id="A0A484KPU1"/>
<name>A0A484KPU1_9ASTE</name>
<evidence type="ECO:0000256" key="1">
    <source>
        <dbReference type="SAM" id="MobiDB-lite"/>
    </source>
</evidence>
<dbReference type="Proteomes" id="UP000595140">
    <property type="component" value="Unassembled WGS sequence"/>
</dbReference>
<feature type="compositionally biased region" description="Low complexity" evidence="1">
    <location>
        <begin position="20"/>
        <end position="39"/>
    </location>
</feature>
<organism evidence="2 3">
    <name type="scientific">Cuscuta campestris</name>
    <dbReference type="NCBI Taxonomy" id="132261"/>
    <lineage>
        <taxon>Eukaryota</taxon>
        <taxon>Viridiplantae</taxon>
        <taxon>Streptophyta</taxon>
        <taxon>Embryophyta</taxon>
        <taxon>Tracheophyta</taxon>
        <taxon>Spermatophyta</taxon>
        <taxon>Magnoliopsida</taxon>
        <taxon>eudicotyledons</taxon>
        <taxon>Gunneridae</taxon>
        <taxon>Pentapetalae</taxon>
        <taxon>asterids</taxon>
        <taxon>lamiids</taxon>
        <taxon>Solanales</taxon>
        <taxon>Convolvulaceae</taxon>
        <taxon>Cuscuteae</taxon>
        <taxon>Cuscuta</taxon>
        <taxon>Cuscuta subgen. Grammica</taxon>
        <taxon>Cuscuta sect. Cleistogrammica</taxon>
    </lineage>
</organism>
<reference evidence="2 3" key="1">
    <citation type="submission" date="2018-04" db="EMBL/GenBank/DDBJ databases">
        <authorList>
            <person name="Vogel A."/>
        </authorList>
    </citation>
    <scope>NUCLEOTIDE SEQUENCE [LARGE SCALE GENOMIC DNA]</scope>
</reference>
<keyword evidence="3" id="KW-1185">Reference proteome</keyword>
<protein>
    <submittedName>
        <fullName evidence="2">Uncharacterized protein</fullName>
    </submittedName>
</protein>
<feature type="region of interest" description="Disordered" evidence="1">
    <location>
        <begin position="61"/>
        <end position="90"/>
    </location>
</feature>
<feature type="region of interest" description="Disordered" evidence="1">
    <location>
        <begin position="1"/>
        <end position="49"/>
    </location>
</feature>